<evidence type="ECO:0000313" key="1">
    <source>
        <dbReference type="EMBL" id="QSL64838.1"/>
    </source>
</evidence>
<organism evidence="1 2">
    <name type="scientific">Pneumocystis wakefieldiae</name>
    <dbReference type="NCBI Taxonomy" id="38082"/>
    <lineage>
        <taxon>Eukaryota</taxon>
        <taxon>Fungi</taxon>
        <taxon>Dikarya</taxon>
        <taxon>Ascomycota</taxon>
        <taxon>Taphrinomycotina</taxon>
        <taxon>Pneumocystomycetes</taxon>
        <taxon>Pneumocystaceae</taxon>
        <taxon>Pneumocystis</taxon>
    </lineage>
</organism>
<accession>A0A899G0H0</accession>
<dbReference type="OrthoDB" id="605656at2759"/>
<dbReference type="AlphaFoldDB" id="A0A899G0H0"/>
<proteinExistence type="predicted"/>
<dbReference type="Gene3D" id="3.40.140.10">
    <property type="entry name" value="Cytidine Deaminase, domain 2"/>
    <property type="match status" value="1"/>
</dbReference>
<reference evidence="1" key="1">
    <citation type="submission" date="2020-06" db="EMBL/GenBank/DDBJ databases">
        <title>Genomes of multiple members of Pneumocystis genus reveal paths to human pathogen Pneumocystis jirovecii.</title>
        <authorList>
            <person name="Cisse O.H."/>
            <person name="Ma L."/>
            <person name="Dekker J."/>
            <person name="Khil P."/>
            <person name="Jo J."/>
            <person name="Brenchley J."/>
            <person name="Blair R."/>
            <person name="Pahar B."/>
            <person name="Chabe M."/>
            <person name="Van Rompay K.A."/>
            <person name="Keesler R."/>
            <person name="Sukura A."/>
            <person name="Hirsch V."/>
            <person name="Kutty G."/>
            <person name="Liu Y."/>
            <person name="Peng L."/>
            <person name="Chen J."/>
            <person name="Song J."/>
            <person name="Weissenbacher-Lang C."/>
            <person name="Xu J."/>
            <person name="Upham N.S."/>
            <person name="Stajich J.E."/>
            <person name="Cuomo C.A."/>
            <person name="Cushion M.T."/>
            <person name="Kovacs J.A."/>
        </authorList>
    </citation>
    <scope>NUCLEOTIDE SEQUENCE</scope>
    <source>
        <strain evidence="1">2A</strain>
    </source>
</reference>
<evidence type="ECO:0000313" key="2">
    <source>
        <dbReference type="Proteomes" id="UP000663699"/>
    </source>
</evidence>
<gene>
    <name evidence="1" type="ORF">MERGE_002142</name>
</gene>
<name>A0A899G0H0_9ASCO</name>
<keyword evidence="2" id="KW-1185">Reference proteome</keyword>
<protein>
    <submittedName>
        <fullName evidence="1">Uncharacterized protein</fullName>
    </submittedName>
</protein>
<sequence length="106" mass="12133">MIVMDSFCLPVEGTETGVDAQAKAYEYMVAYQDIIKQIGITHIRDMDPSGRSGIDVEIQLQNQKYQDQFLVLIDPIRTALTRRIELGAFRIYPANYKPDILKQNHS</sequence>
<dbReference type="EMBL" id="CP054535">
    <property type="protein sequence ID" value="QSL64838.1"/>
    <property type="molecule type" value="Genomic_DNA"/>
</dbReference>
<dbReference type="Proteomes" id="UP000663699">
    <property type="component" value="Chromosome 4"/>
</dbReference>